<dbReference type="PANTHER" id="PTHR43547:SF2">
    <property type="entry name" value="HYBRID SIGNAL TRANSDUCTION HISTIDINE KINASE C"/>
    <property type="match status" value="1"/>
</dbReference>
<protein>
    <submittedName>
        <fullName evidence="4">Transcriptional regulator</fullName>
    </submittedName>
</protein>
<dbReference type="Gene3D" id="2.60.40.10">
    <property type="entry name" value="Immunoglobulins"/>
    <property type="match status" value="1"/>
</dbReference>
<evidence type="ECO:0000313" key="5">
    <source>
        <dbReference type="Proteomes" id="UP000426027"/>
    </source>
</evidence>
<keyword evidence="1" id="KW-0597">Phosphoprotein</keyword>
<evidence type="ECO:0000256" key="1">
    <source>
        <dbReference type="ARBA" id="ARBA00022553"/>
    </source>
</evidence>
<evidence type="ECO:0000313" key="4">
    <source>
        <dbReference type="EMBL" id="QGW26839.1"/>
    </source>
</evidence>
<dbReference type="AlphaFoldDB" id="A0A6I6GP31"/>
<dbReference type="GO" id="GO:0006355">
    <property type="term" value="P:regulation of DNA-templated transcription"/>
    <property type="evidence" value="ECO:0007669"/>
    <property type="project" value="InterPro"/>
</dbReference>
<dbReference type="Gene3D" id="1.10.10.10">
    <property type="entry name" value="Winged helix-like DNA-binding domain superfamily/Winged helix DNA-binding domain"/>
    <property type="match status" value="1"/>
</dbReference>
<reference evidence="4 5" key="1">
    <citation type="submission" date="2019-11" db="EMBL/GenBank/DDBJ databases">
        <authorList>
            <person name="Im W.T."/>
        </authorList>
    </citation>
    <scope>NUCLEOTIDE SEQUENCE [LARGE SCALE GENOMIC DNA]</scope>
    <source>
        <strain evidence="4 5">SB-02</strain>
    </source>
</reference>
<gene>
    <name evidence="4" type="ORF">GLV81_00840</name>
</gene>
<feature type="domain" description="HTH luxR-type" evidence="3">
    <location>
        <begin position="910"/>
        <end position="967"/>
    </location>
</feature>
<dbReference type="SUPFAM" id="SSF50998">
    <property type="entry name" value="Quinoprotein alcohol dehydrogenase-like"/>
    <property type="match status" value="1"/>
</dbReference>
<sequence length="971" mass="110415">MKNKGGFNCFVAVLIWLFISINLPAQPTLGLAEIINFSHEATRGGTQNWQVAQGPNGILYFANNAGLLTYNGRDWKLFALPNKTMVRSLSLSSNGRIYVGGQDEIGYFAPTNNGGLTYYSLLPVIPSQHHSFGDVWNIIHTGDYLFCRTSRSIFRISIKNQQMADVYIAPNGSRWAFMGMHGSRLIAQNGNENMVLFAQNKWQKMNLPALNNTVVTAAVDYGKDTTLIITMRNGLYLLSDMRAVPFPVKNEVKEAQIYSATATANGRFALGTVNGGIYFINKKGDVVSQYSTDNGLQNNNVRALLANDGYNLWAALDEGVALIQFNSPIQRITPTLKGRTATYASLVYNNRLLVGTSTGLYEAIIDSFKTPDFSQSQSLFTKVPHIDGQVWSLNLLHNKVLIGHHDGAFEYHSASARYITRLGGGYWLYRAARRQGSYIAGTYQGLQQLIATAKGFQSDSSFNNLLKETLRFVEIDEINNTIWASHPNRGVYMFTMSKDFQKVTSVSLLTDKHGLPSFKNNYVFRINQTIVICTEEGIYEYDTLNKVCRPSKMYQQLLGKISIKYLTQDSNNRMWFATDKTVGYFKDQKVHFIQEIEDLLVPGFEHIYPYNDQNIFIGSTNGILHINLEKYARQTSKLQVSFSKITAGSNNDSLLFDGFQAADSKGNISFAQPPQLSAKINSFRFEFTSNQYNPTAKVQYQYKLEGFDTEWSTWSEKKEKDYTNLPHGKYRFLLKGKDVANNESAIVAYSFDVPPHWHQTVWAKIFYAILAIGLAIALTKIHQYRIAKQKQKFEKEEAQLKYLHELELEHSEKEIIKLQKEQLEAEMQFKNKELAAATMHLYKRGKLLNKIKEDLLLATRALQDTGEKKDFIKLLKLIAEEEKRDGDWEQFAIHFDTVHNKFLQRIKKTYPTLTPTDLKMCAYMKMNLSTKEIAQLMNITIKGVEVSKYRLRKKLSLSQDNSLTAFINDFS</sequence>
<evidence type="ECO:0000256" key="2">
    <source>
        <dbReference type="SAM" id="Coils"/>
    </source>
</evidence>
<keyword evidence="2" id="KW-0175">Coiled coil</keyword>
<dbReference type="InterPro" id="IPR011123">
    <property type="entry name" value="Y_Y_Y"/>
</dbReference>
<dbReference type="KEGG" id="fls:GLV81_00840"/>
<keyword evidence="5" id="KW-1185">Reference proteome</keyword>
<dbReference type="GO" id="GO:0000155">
    <property type="term" value="F:phosphorelay sensor kinase activity"/>
    <property type="evidence" value="ECO:0007669"/>
    <property type="project" value="TreeGrafter"/>
</dbReference>
<dbReference type="InterPro" id="IPR016032">
    <property type="entry name" value="Sig_transdc_resp-reg_C-effctor"/>
</dbReference>
<dbReference type="InterPro" id="IPR011047">
    <property type="entry name" value="Quinoprotein_ADH-like_sf"/>
</dbReference>
<organism evidence="4 5">
    <name type="scientific">Phnomibacter ginsenosidimutans</name>
    <dbReference type="NCBI Taxonomy" id="2676868"/>
    <lineage>
        <taxon>Bacteria</taxon>
        <taxon>Pseudomonadati</taxon>
        <taxon>Bacteroidota</taxon>
        <taxon>Chitinophagia</taxon>
        <taxon>Chitinophagales</taxon>
        <taxon>Chitinophagaceae</taxon>
        <taxon>Phnomibacter</taxon>
    </lineage>
</organism>
<dbReference type="InterPro" id="IPR013783">
    <property type="entry name" value="Ig-like_fold"/>
</dbReference>
<name>A0A6I6GP31_9BACT</name>
<proteinExistence type="predicted"/>
<dbReference type="EMBL" id="CP046566">
    <property type="protein sequence ID" value="QGW26839.1"/>
    <property type="molecule type" value="Genomic_DNA"/>
</dbReference>
<dbReference type="GO" id="GO:0003677">
    <property type="term" value="F:DNA binding"/>
    <property type="evidence" value="ECO:0007669"/>
    <property type="project" value="InterPro"/>
</dbReference>
<dbReference type="SUPFAM" id="SSF46894">
    <property type="entry name" value="C-terminal effector domain of the bipartite response regulators"/>
    <property type="match status" value="1"/>
</dbReference>
<dbReference type="Proteomes" id="UP000426027">
    <property type="component" value="Chromosome"/>
</dbReference>
<dbReference type="InterPro" id="IPR015943">
    <property type="entry name" value="WD40/YVTN_repeat-like_dom_sf"/>
</dbReference>
<dbReference type="SMART" id="SM00421">
    <property type="entry name" value="HTH_LUXR"/>
    <property type="match status" value="1"/>
</dbReference>
<dbReference type="InterPro" id="IPR000792">
    <property type="entry name" value="Tscrpt_reg_LuxR_C"/>
</dbReference>
<dbReference type="Gene3D" id="2.130.10.10">
    <property type="entry name" value="YVTN repeat-like/Quinoprotein amine dehydrogenase"/>
    <property type="match status" value="2"/>
</dbReference>
<evidence type="ECO:0000259" key="3">
    <source>
        <dbReference type="SMART" id="SM00421"/>
    </source>
</evidence>
<accession>A0A6I6GP31</accession>
<feature type="coiled-coil region" evidence="2">
    <location>
        <begin position="806"/>
        <end position="840"/>
    </location>
</feature>
<dbReference type="InterPro" id="IPR036388">
    <property type="entry name" value="WH-like_DNA-bd_sf"/>
</dbReference>
<dbReference type="PANTHER" id="PTHR43547">
    <property type="entry name" value="TWO-COMPONENT HISTIDINE KINASE"/>
    <property type="match status" value="1"/>
</dbReference>
<dbReference type="Pfam" id="PF07495">
    <property type="entry name" value="Y_Y_Y"/>
    <property type="match status" value="1"/>
</dbReference>